<dbReference type="PANTHER" id="PTHR30411:SF0">
    <property type="entry name" value="CYS-TRNA(PRO)_CYS-TRNA(CYS) DEACYLASE YBAK"/>
    <property type="match status" value="1"/>
</dbReference>
<dbReference type="InterPro" id="IPR007214">
    <property type="entry name" value="YbaK/aa-tRNA-synth-assoc-dom"/>
</dbReference>
<evidence type="ECO:0000256" key="1">
    <source>
        <dbReference type="ARBA" id="ARBA00009798"/>
    </source>
</evidence>
<comment type="similarity">
    <text evidence="1 4">Belongs to the prolyl-tRNA editing family. YbaK/EbsC subfamily.</text>
</comment>
<evidence type="ECO:0000313" key="7">
    <source>
        <dbReference type="Proteomes" id="UP000638188"/>
    </source>
</evidence>
<evidence type="ECO:0000256" key="3">
    <source>
        <dbReference type="ARBA" id="ARBA00023239"/>
    </source>
</evidence>
<keyword evidence="2 4" id="KW-0648">Protein biosynthesis</keyword>
<dbReference type="PANTHER" id="PTHR30411">
    <property type="entry name" value="CYTOPLASMIC PROTEIN"/>
    <property type="match status" value="1"/>
</dbReference>
<organism evidence="6 7">
    <name type="scientific">Halopseudomonas salina</name>
    <dbReference type="NCBI Taxonomy" id="1323744"/>
    <lineage>
        <taxon>Bacteria</taxon>
        <taxon>Pseudomonadati</taxon>
        <taxon>Pseudomonadota</taxon>
        <taxon>Gammaproteobacteria</taxon>
        <taxon>Pseudomonadales</taxon>
        <taxon>Pseudomonadaceae</taxon>
        <taxon>Halopseudomonas</taxon>
    </lineage>
</organism>
<sequence>MTPATKALDKAGIDYRLHRYDHDPAAQSYGTEAADKLGLDPARVFKTLLASAETGELLVAVVPVTGSLDLKALAGAAGVKKTAMADPAAAQRSTGYLLGGISPLGQKKRLRTFIDNSAEQWPTVYVSGGRRGLEIELAAQHLTLQTQAKVCPIARLAGAADSHPTQS</sequence>
<dbReference type="InterPro" id="IPR004369">
    <property type="entry name" value="Prolyl-tRNA_editing_YbaK/EbsC"/>
</dbReference>
<name>A0ABQ1P3K1_9GAMM</name>
<reference evidence="7" key="1">
    <citation type="journal article" date="2019" name="Int. J. Syst. Evol. Microbiol.">
        <title>The Global Catalogue of Microorganisms (GCM) 10K type strain sequencing project: providing services to taxonomists for standard genome sequencing and annotation.</title>
        <authorList>
            <consortium name="The Broad Institute Genomics Platform"/>
            <consortium name="The Broad Institute Genome Sequencing Center for Infectious Disease"/>
            <person name="Wu L."/>
            <person name="Ma J."/>
        </authorList>
    </citation>
    <scope>NUCLEOTIDE SEQUENCE [LARGE SCALE GENOMIC DNA]</scope>
    <source>
        <strain evidence="7">CGMCC 1.12482</strain>
    </source>
</reference>
<dbReference type="PIRSF" id="PIRSF006181">
    <property type="entry name" value="EbsC_YbaK"/>
    <property type="match status" value="1"/>
</dbReference>
<dbReference type="Gene3D" id="3.90.960.10">
    <property type="entry name" value="YbaK/aminoacyl-tRNA synthetase-associated domain"/>
    <property type="match status" value="1"/>
</dbReference>
<proteinExistence type="inferred from homology"/>
<protein>
    <recommendedName>
        <fullName evidence="4">Cys-tRNA(Pro)/Cys-tRNA(Cys) deacylase</fullName>
        <ecNumber evidence="4">4.2.-.-</ecNumber>
    </recommendedName>
</protein>
<keyword evidence="3 4" id="KW-0456">Lyase</keyword>
<dbReference type="EMBL" id="BMFF01000001">
    <property type="protein sequence ID" value="GGC88683.1"/>
    <property type="molecule type" value="Genomic_DNA"/>
</dbReference>
<dbReference type="RefSeq" id="WP_150277360.1">
    <property type="nucleotide sequence ID" value="NZ_BMFF01000001.1"/>
</dbReference>
<dbReference type="EC" id="4.2.-.-" evidence="4"/>
<evidence type="ECO:0000313" key="6">
    <source>
        <dbReference type="EMBL" id="GGC88683.1"/>
    </source>
</evidence>
<comment type="caution">
    <text evidence="6">The sequence shown here is derived from an EMBL/GenBank/DDBJ whole genome shotgun (WGS) entry which is preliminary data.</text>
</comment>
<accession>A0ABQ1P3K1</accession>
<evidence type="ECO:0000259" key="5">
    <source>
        <dbReference type="Pfam" id="PF04073"/>
    </source>
</evidence>
<evidence type="ECO:0000256" key="2">
    <source>
        <dbReference type="ARBA" id="ARBA00022917"/>
    </source>
</evidence>
<dbReference type="SUPFAM" id="SSF55826">
    <property type="entry name" value="YbaK/ProRS associated domain"/>
    <property type="match status" value="1"/>
</dbReference>
<dbReference type="NCBIfam" id="TIGR00011">
    <property type="entry name" value="YbaK_EbsC"/>
    <property type="match status" value="1"/>
</dbReference>
<dbReference type="Proteomes" id="UP000638188">
    <property type="component" value="Unassembled WGS sequence"/>
</dbReference>
<dbReference type="CDD" id="cd00002">
    <property type="entry name" value="YbaK_deacylase"/>
    <property type="match status" value="1"/>
</dbReference>
<dbReference type="InterPro" id="IPR036754">
    <property type="entry name" value="YbaK/aa-tRNA-synt-asso_dom_sf"/>
</dbReference>
<gene>
    <name evidence="6" type="ORF">GCM10007418_05420</name>
</gene>
<dbReference type="Pfam" id="PF04073">
    <property type="entry name" value="tRNA_edit"/>
    <property type="match status" value="1"/>
</dbReference>
<keyword evidence="7" id="KW-1185">Reference proteome</keyword>
<evidence type="ECO:0000256" key="4">
    <source>
        <dbReference type="PIRNR" id="PIRNR006181"/>
    </source>
</evidence>
<feature type="domain" description="YbaK/aminoacyl-tRNA synthetase-associated" evidence="5">
    <location>
        <begin position="31"/>
        <end position="140"/>
    </location>
</feature>